<gene>
    <name evidence="1" type="ORF">BJY01DRAFT_255685</name>
</gene>
<name>A0ABR4II74_9EURO</name>
<reference evidence="1 2" key="1">
    <citation type="submission" date="2024-07" db="EMBL/GenBank/DDBJ databases">
        <title>Section-level genome sequencing and comparative genomics of Aspergillus sections Usti and Cavernicolus.</title>
        <authorList>
            <consortium name="Lawrence Berkeley National Laboratory"/>
            <person name="Nybo J.L."/>
            <person name="Vesth T.C."/>
            <person name="Theobald S."/>
            <person name="Frisvad J.C."/>
            <person name="Larsen T.O."/>
            <person name="Kjaerboelling I."/>
            <person name="Rothschild-Mancinelli K."/>
            <person name="Lyhne E.K."/>
            <person name="Kogle M.E."/>
            <person name="Barry K."/>
            <person name="Clum A."/>
            <person name="Na H."/>
            <person name="Ledsgaard L."/>
            <person name="Lin J."/>
            <person name="Lipzen A."/>
            <person name="Kuo A."/>
            <person name="Riley R."/>
            <person name="Mondo S."/>
            <person name="Labutti K."/>
            <person name="Haridas S."/>
            <person name="Pangalinan J."/>
            <person name="Salamov A.A."/>
            <person name="Simmons B.A."/>
            <person name="Magnuson J.K."/>
            <person name="Chen J."/>
            <person name="Drula E."/>
            <person name="Henrissat B."/>
            <person name="Wiebenga A."/>
            <person name="Lubbers R.J."/>
            <person name="Gomes A.C."/>
            <person name="Makela M.R."/>
            <person name="Stajich J."/>
            <person name="Grigoriev I.V."/>
            <person name="Mortensen U.H."/>
            <person name="De Vries R.P."/>
            <person name="Baker S.E."/>
            <person name="Andersen M.R."/>
        </authorList>
    </citation>
    <scope>NUCLEOTIDE SEQUENCE [LARGE SCALE GENOMIC DNA]</scope>
    <source>
        <strain evidence="1 2">CBS 123904</strain>
    </source>
</reference>
<proteinExistence type="predicted"/>
<dbReference type="EMBL" id="JBFXLU010000398">
    <property type="protein sequence ID" value="KAL2827466.1"/>
    <property type="molecule type" value="Genomic_DNA"/>
</dbReference>
<organism evidence="1 2">
    <name type="scientific">Aspergillus pseudoustus</name>
    <dbReference type="NCBI Taxonomy" id="1810923"/>
    <lineage>
        <taxon>Eukaryota</taxon>
        <taxon>Fungi</taxon>
        <taxon>Dikarya</taxon>
        <taxon>Ascomycota</taxon>
        <taxon>Pezizomycotina</taxon>
        <taxon>Eurotiomycetes</taxon>
        <taxon>Eurotiomycetidae</taxon>
        <taxon>Eurotiales</taxon>
        <taxon>Aspergillaceae</taxon>
        <taxon>Aspergillus</taxon>
        <taxon>Aspergillus subgen. Nidulantes</taxon>
    </lineage>
</organism>
<evidence type="ECO:0000313" key="1">
    <source>
        <dbReference type="EMBL" id="KAL2827466.1"/>
    </source>
</evidence>
<protein>
    <submittedName>
        <fullName evidence="1">Uncharacterized protein</fullName>
    </submittedName>
</protein>
<accession>A0ABR4II74</accession>
<comment type="caution">
    <text evidence="1">The sequence shown here is derived from an EMBL/GenBank/DDBJ whole genome shotgun (WGS) entry which is preliminary data.</text>
</comment>
<evidence type="ECO:0000313" key="2">
    <source>
        <dbReference type="Proteomes" id="UP001610446"/>
    </source>
</evidence>
<keyword evidence="2" id="KW-1185">Reference proteome</keyword>
<dbReference type="Proteomes" id="UP001610446">
    <property type="component" value="Unassembled WGS sequence"/>
</dbReference>
<sequence>MGKTKKSVSFAPYSLIVSERREYAPNSPQKAAAKAIERCRLPDEIKQLDIPRLMKIKRFIKYTGYKFMQGEGINPILVFAVEYKTGGIDLVECGRWIEGYPPTYQDAFLLHTKIQMAKTLVDRGDWRYIEDRFRHSRAEMMKFQWLDDMRFRIHEGKRPKSRGWIISEEETAQRERYERSLAGRVGNACKATKRVFGACAMSLMPASLRRRLLWI</sequence>